<evidence type="ECO:0008006" key="3">
    <source>
        <dbReference type="Google" id="ProtNLM"/>
    </source>
</evidence>
<dbReference type="eggNOG" id="ENOG503401N">
    <property type="taxonomic scope" value="Bacteria"/>
</dbReference>
<dbReference type="InterPro" id="IPR057972">
    <property type="entry name" value="Terminase_7"/>
</dbReference>
<dbReference type="KEGG" id="rer:RER_22760"/>
<protein>
    <recommendedName>
        <fullName evidence="3">Bacteriophage protein</fullName>
    </recommendedName>
</protein>
<name>C0ZX99_RHOE4</name>
<gene>
    <name evidence="1" type="ordered locus">RER_22760</name>
</gene>
<organism evidence="1 2">
    <name type="scientific">Rhodococcus erythropolis (strain PR4 / NBRC 100887)</name>
    <dbReference type="NCBI Taxonomy" id="234621"/>
    <lineage>
        <taxon>Bacteria</taxon>
        <taxon>Bacillati</taxon>
        <taxon>Actinomycetota</taxon>
        <taxon>Actinomycetes</taxon>
        <taxon>Mycobacteriales</taxon>
        <taxon>Nocardiaceae</taxon>
        <taxon>Rhodococcus</taxon>
        <taxon>Rhodococcus erythropolis group</taxon>
    </lineage>
</organism>
<sequence length="150" mass="17087">MAIAGRKPKAEGQRVNRHALKHDWTDVKDIPFADAPKLPSKRLQGKSWPTLTRRWWKAISTMPHCVLWSDSDWQYAIDTALIAAEFHDGDVKAAAELRAREKLLGNTVEHRRDMRIRYIDPDAAEASPLIEDEDTPSAGVAQMEDYRNVL</sequence>
<proteinExistence type="predicted"/>
<dbReference type="EMBL" id="AP008957">
    <property type="protein sequence ID" value="BAH32984.1"/>
    <property type="molecule type" value="Genomic_DNA"/>
</dbReference>
<accession>C0ZX99</accession>
<dbReference type="Proteomes" id="UP000002204">
    <property type="component" value="Chromosome"/>
</dbReference>
<evidence type="ECO:0000313" key="1">
    <source>
        <dbReference type="EMBL" id="BAH32984.1"/>
    </source>
</evidence>
<dbReference type="RefSeq" id="WP_020907177.1">
    <property type="nucleotide sequence ID" value="NC_012490.1"/>
</dbReference>
<evidence type="ECO:0000313" key="2">
    <source>
        <dbReference type="Proteomes" id="UP000002204"/>
    </source>
</evidence>
<dbReference type="HOGENOM" id="CLU_1739103_0_0_11"/>
<dbReference type="AlphaFoldDB" id="C0ZX99"/>
<reference evidence="1 2" key="2">
    <citation type="journal article" date="2006" name="Environ. Microbiol.">
        <title>Sequence analysis of three plasmids harboured in Rhodococcus erythropolis strain PR4.</title>
        <authorList>
            <person name="Sekine M."/>
            <person name="Tanikawa S."/>
            <person name="Omata S."/>
            <person name="Saito M."/>
            <person name="Fujisawa T."/>
            <person name="Tsukatani N."/>
            <person name="Tajima T."/>
            <person name="Sekigawa T."/>
            <person name="Kosugi H."/>
            <person name="Matsuo Y."/>
            <person name="Nishiko R."/>
            <person name="Imamura K."/>
            <person name="Ito M."/>
            <person name="Narita H."/>
            <person name="Tago S."/>
            <person name="Fujita N."/>
            <person name="Harayama S."/>
        </authorList>
    </citation>
    <scope>NUCLEOTIDE SEQUENCE [LARGE SCALE GENOMIC DNA]</scope>
    <source>
        <strain evidence="2">PR4 / NBRC 100887</strain>
    </source>
</reference>
<dbReference type="Pfam" id="PF25673">
    <property type="entry name" value="Terminase_7"/>
    <property type="match status" value="1"/>
</dbReference>
<reference evidence="2" key="1">
    <citation type="submission" date="2005-03" db="EMBL/GenBank/DDBJ databases">
        <title>Comparison of the complete genome sequences of Rhodococcus erythropolis PR4 and Rhodococcus opacus B4.</title>
        <authorList>
            <person name="Takarada H."/>
            <person name="Sekine M."/>
            <person name="Hosoyama A."/>
            <person name="Yamada R."/>
            <person name="Fujisawa T."/>
            <person name="Omata S."/>
            <person name="Shimizu A."/>
            <person name="Tsukatani N."/>
            <person name="Tanikawa S."/>
            <person name="Fujita N."/>
            <person name="Harayama S."/>
        </authorList>
    </citation>
    <scope>NUCLEOTIDE SEQUENCE [LARGE SCALE GENOMIC DNA]</scope>
    <source>
        <strain evidence="2">PR4 / NBRC 100887</strain>
    </source>
</reference>